<dbReference type="GO" id="GO:0005886">
    <property type="term" value="C:plasma membrane"/>
    <property type="evidence" value="ECO:0000318"/>
    <property type="project" value="GO_Central"/>
</dbReference>
<feature type="signal peptide" evidence="5">
    <location>
        <begin position="1"/>
        <end position="23"/>
    </location>
</feature>
<gene>
    <name evidence="7" type="ORF">MIMGU_mgv1a013921mg</name>
</gene>
<keyword evidence="8" id="KW-1185">Reference proteome</keyword>
<dbReference type="OMA" id="AVALMQF"/>
<dbReference type="Gene3D" id="2.60.40.420">
    <property type="entry name" value="Cupredoxins - blue copper proteins"/>
    <property type="match status" value="1"/>
</dbReference>
<organism evidence="7 8">
    <name type="scientific">Erythranthe guttata</name>
    <name type="common">Yellow monkey flower</name>
    <name type="synonym">Mimulus guttatus</name>
    <dbReference type="NCBI Taxonomy" id="4155"/>
    <lineage>
        <taxon>Eukaryota</taxon>
        <taxon>Viridiplantae</taxon>
        <taxon>Streptophyta</taxon>
        <taxon>Embryophyta</taxon>
        <taxon>Tracheophyta</taxon>
        <taxon>Spermatophyta</taxon>
        <taxon>Magnoliopsida</taxon>
        <taxon>eudicotyledons</taxon>
        <taxon>Gunneridae</taxon>
        <taxon>Pentapetalae</taxon>
        <taxon>asterids</taxon>
        <taxon>lamiids</taxon>
        <taxon>Lamiales</taxon>
        <taxon>Phrymaceae</taxon>
        <taxon>Erythranthe</taxon>
    </lineage>
</organism>
<reference evidence="7 8" key="1">
    <citation type="journal article" date="2013" name="Proc. Natl. Acad. Sci. U.S.A.">
        <title>Fine-scale variation in meiotic recombination in Mimulus inferred from population shotgun sequencing.</title>
        <authorList>
            <person name="Hellsten U."/>
            <person name="Wright K.M."/>
            <person name="Jenkins J."/>
            <person name="Shu S."/>
            <person name="Yuan Y."/>
            <person name="Wessler S.R."/>
            <person name="Schmutz J."/>
            <person name="Willis J.H."/>
            <person name="Rokhsar D.S."/>
        </authorList>
    </citation>
    <scope>NUCLEOTIDE SEQUENCE [LARGE SCALE GENOMIC DNA]</scope>
    <source>
        <strain evidence="8">cv. DUN x IM62</strain>
    </source>
</reference>
<feature type="region of interest" description="Disordered" evidence="3">
    <location>
        <begin position="135"/>
        <end position="183"/>
    </location>
</feature>
<keyword evidence="4" id="KW-1133">Transmembrane helix</keyword>
<dbReference type="PANTHER" id="PTHR33021">
    <property type="entry name" value="BLUE COPPER PROTEIN"/>
    <property type="match status" value="1"/>
</dbReference>
<evidence type="ECO:0000256" key="3">
    <source>
        <dbReference type="SAM" id="MobiDB-lite"/>
    </source>
</evidence>
<dbReference type="FunFam" id="2.60.40.420:FF:000034">
    <property type="entry name" value="Cupredoxin superfamily protein"/>
    <property type="match status" value="1"/>
</dbReference>
<dbReference type="CDD" id="cd13920">
    <property type="entry name" value="Stellacyanin"/>
    <property type="match status" value="1"/>
</dbReference>
<name>A0A022Q354_ERYGU</name>
<feature type="transmembrane region" description="Helical" evidence="4">
    <location>
        <begin position="188"/>
        <end position="205"/>
    </location>
</feature>
<dbReference type="OrthoDB" id="5421909at2759"/>
<keyword evidence="1" id="KW-1015">Disulfide bond</keyword>
<dbReference type="InterPro" id="IPR003245">
    <property type="entry name" value="Phytocyanin_dom"/>
</dbReference>
<dbReference type="InterPro" id="IPR008972">
    <property type="entry name" value="Cupredoxin"/>
</dbReference>
<dbReference type="PROSITE" id="PS51485">
    <property type="entry name" value="PHYTOCYANIN"/>
    <property type="match status" value="1"/>
</dbReference>
<dbReference type="PANTHER" id="PTHR33021:SF189">
    <property type="entry name" value="CUCUMBER PEELING CUPREDOXIN-LIKE"/>
    <property type="match status" value="1"/>
</dbReference>
<evidence type="ECO:0000256" key="4">
    <source>
        <dbReference type="SAM" id="Phobius"/>
    </source>
</evidence>
<evidence type="ECO:0000256" key="2">
    <source>
        <dbReference type="ARBA" id="ARBA00023180"/>
    </source>
</evidence>
<proteinExistence type="predicted"/>
<dbReference type="InterPro" id="IPR039391">
    <property type="entry name" value="Phytocyanin-like"/>
</dbReference>
<dbReference type="PhylomeDB" id="A0A022Q354"/>
<feature type="compositionally biased region" description="Pro residues" evidence="3">
    <location>
        <begin position="141"/>
        <end position="151"/>
    </location>
</feature>
<dbReference type="GO" id="GO:0009055">
    <property type="term" value="F:electron transfer activity"/>
    <property type="evidence" value="ECO:0007669"/>
    <property type="project" value="InterPro"/>
</dbReference>
<dbReference type="AlphaFoldDB" id="A0A022Q354"/>
<keyword evidence="4" id="KW-0812">Transmembrane</keyword>
<sequence length="206" mass="21321">MDGVSWLMIYGAIFGMLLNCALAQNVHVVGDGMGWIVPPNGPLSYSNWASGKTFMVGDILVFNFVTNEHDVLRVPRASYDACTQDNGIGGVITAGPANITIDSNGDHYYICTFGRHCQFGQKLAITVGLPPSTPGGAMPPVMAPPAGPTTPSPASSQPDACAPTPFSPPIGGGPNSRATPPDSASTSLASNVLVILLSAFIIAFLF</sequence>
<dbReference type="eggNOG" id="ENOG502S038">
    <property type="taxonomic scope" value="Eukaryota"/>
</dbReference>
<dbReference type="Proteomes" id="UP000030748">
    <property type="component" value="Unassembled WGS sequence"/>
</dbReference>
<keyword evidence="4" id="KW-0472">Membrane</keyword>
<dbReference type="Pfam" id="PF02298">
    <property type="entry name" value="Cu_bind_like"/>
    <property type="match status" value="1"/>
</dbReference>
<dbReference type="EMBL" id="KI632223">
    <property type="protein sequence ID" value="EYU21648.1"/>
    <property type="molecule type" value="Genomic_DNA"/>
</dbReference>
<accession>A0A022Q354</accession>
<evidence type="ECO:0000313" key="7">
    <source>
        <dbReference type="EMBL" id="EYU21648.1"/>
    </source>
</evidence>
<feature type="domain" description="Phytocyanin" evidence="6">
    <location>
        <begin position="25"/>
        <end position="129"/>
    </location>
</feature>
<protein>
    <recommendedName>
        <fullName evidence="6">Phytocyanin domain-containing protein</fullName>
    </recommendedName>
</protein>
<evidence type="ECO:0000259" key="6">
    <source>
        <dbReference type="PROSITE" id="PS51485"/>
    </source>
</evidence>
<evidence type="ECO:0000313" key="8">
    <source>
        <dbReference type="Proteomes" id="UP000030748"/>
    </source>
</evidence>
<keyword evidence="2" id="KW-0325">Glycoprotein</keyword>
<dbReference type="SUPFAM" id="SSF49503">
    <property type="entry name" value="Cupredoxins"/>
    <property type="match status" value="1"/>
</dbReference>
<keyword evidence="5" id="KW-0732">Signal</keyword>
<dbReference type="KEGG" id="egt:105975607"/>
<feature type="chain" id="PRO_5001506937" description="Phytocyanin domain-containing protein" evidence="5">
    <location>
        <begin position="24"/>
        <end position="206"/>
    </location>
</feature>
<evidence type="ECO:0000256" key="1">
    <source>
        <dbReference type="ARBA" id="ARBA00023157"/>
    </source>
</evidence>
<evidence type="ECO:0000256" key="5">
    <source>
        <dbReference type="SAM" id="SignalP"/>
    </source>
</evidence>
<dbReference type="STRING" id="4155.A0A022Q354"/>